<evidence type="ECO:0000313" key="7">
    <source>
        <dbReference type="Proteomes" id="UP000008635"/>
    </source>
</evidence>
<evidence type="ECO:0000256" key="4">
    <source>
        <dbReference type="ARBA" id="ARBA00023163"/>
    </source>
</evidence>
<feature type="domain" description="HTH merR-type" evidence="5">
    <location>
        <begin position="1"/>
        <end position="71"/>
    </location>
</feature>
<dbReference type="STRING" id="709986.Deima_0400"/>
<dbReference type="SUPFAM" id="SSF89082">
    <property type="entry name" value="Antibiotic binding domain of TipA-like multidrug resistance regulators"/>
    <property type="match status" value="1"/>
</dbReference>
<dbReference type="InterPro" id="IPR000551">
    <property type="entry name" value="MerR-type_HTH_dom"/>
</dbReference>
<dbReference type="GO" id="GO:0003677">
    <property type="term" value="F:DNA binding"/>
    <property type="evidence" value="ECO:0007669"/>
    <property type="project" value="UniProtKB-KW"/>
</dbReference>
<sequence length="251" mass="28700">MPWTVGDAARIARVSVRTLHHYDEIGLLRPSGRTAANYRLYTASDLERLHQILLFRELGFALPDIRRLMLDPDFDRAEALRAQRALLVERARRTSMMLSALDAALAATVGGTTMTQDEFKTLFEGFDPAQYEDEVKERWGDTDAYRQSSERTRRYTRDDWARLKGEMEAITARYVALMEAGVAPEAPEAVAVAAEHHAHLERWFYDCPPEMFSNLGWMWVGDERFTRNIDRARAGLAAYQCAAVQAWVARQ</sequence>
<dbReference type="InterPro" id="IPR012925">
    <property type="entry name" value="TipAS_dom"/>
</dbReference>
<keyword evidence="1" id="KW-0805">Transcription regulation</keyword>
<reference evidence="6 7" key="1">
    <citation type="journal article" date="2011" name="Stand. Genomic Sci.">
        <title>Complete genome sequence of Deinococcus maricopensis type strain (LB-34).</title>
        <authorList>
            <person name="Pukall R."/>
            <person name="Zeytun A."/>
            <person name="Lucas S."/>
            <person name="Lapidus A."/>
            <person name="Hammon N."/>
            <person name="Deshpande S."/>
            <person name="Nolan M."/>
            <person name="Cheng J.F."/>
            <person name="Pitluck S."/>
            <person name="Liolios K."/>
            <person name="Pagani I."/>
            <person name="Mikhailova N."/>
            <person name="Ivanova N."/>
            <person name="Mavromatis K."/>
            <person name="Pati A."/>
            <person name="Tapia R."/>
            <person name="Han C."/>
            <person name="Goodwin L."/>
            <person name="Chen A."/>
            <person name="Palaniappan K."/>
            <person name="Land M."/>
            <person name="Hauser L."/>
            <person name="Chang Y.J."/>
            <person name="Jeffries C.D."/>
            <person name="Brambilla E.M."/>
            <person name="Rohde M."/>
            <person name="Goker M."/>
            <person name="Detter J.C."/>
            <person name="Woyke T."/>
            <person name="Bristow J."/>
            <person name="Eisen J.A."/>
            <person name="Markowitz V."/>
            <person name="Hugenholtz P."/>
            <person name="Kyrpides N.C."/>
            <person name="Klenk H.P."/>
        </authorList>
    </citation>
    <scope>NUCLEOTIDE SEQUENCE [LARGE SCALE GENOMIC DNA]</scope>
    <source>
        <strain evidence="7">DSM 21211 / LMG 22137 / NRRL B-23946 / LB-34</strain>
    </source>
</reference>
<dbReference type="Gene3D" id="1.10.1660.10">
    <property type="match status" value="1"/>
</dbReference>
<dbReference type="SUPFAM" id="SSF46955">
    <property type="entry name" value="Putative DNA-binding domain"/>
    <property type="match status" value="1"/>
</dbReference>
<evidence type="ECO:0000259" key="5">
    <source>
        <dbReference type="PROSITE" id="PS50937"/>
    </source>
</evidence>
<dbReference type="RefSeq" id="WP_013555565.1">
    <property type="nucleotide sequence ID" value="NC_014958.1"/>
</dbReference>
<proteinExistence type="predicted"/>
<dbReference type="PANTHER" id="PTHR30204:SF90">
    <property type="entry name" value="HTH-TYPE TRANSCRIPTIONAL ACTIVATOR MTA"/>
    <property type="match status" value="1"/>
</dbReference>
<evidence type="ECO:0000313" key="6">
    <source>
        <dbReference type="EMBL" id="ADV66060.1"/>
    </source>
</evidence>
<dbReference type="eggNOG" id="COG0789">
    <property type="taxonomic scope" value="Bacteria"/>
</dbReference>
<keyword evidence="3" id="KW-0010">Activator</keyword>
<dbReference type="PROSITE" id="PS00552">
    <property type="entry name" value="HTH_MERR_1"/>
    <property type="match status" value="1"/>
</dbReference>
<keyword evidence="2" id="KW-0238">DNA-binding</keyword>
<dbReference type="GO" id="GO:0003700">
    <property type="term" value="F:DNA-binding transcription factor activity"/>
    <property type="evidence" value="ECO:0007669"/>
    <property type="project" value="InterPro"/>
</dbReference>
<dbReference type="InterPro" id="IPR047057">
    <property type="entry name" value="MerR_fam"/>
</dbReference>
<dbReference type="EMBL" id="CP002454">
    <property type="protein sequence ID" value="ADV66060.1"/>
    <property type="molecule type" value="Genomic_DNA"/>
</dbReference>
<organism evidence="6 7">
    <name type="scientific">Deinococcus maricopensis (strain DSM 21211 / LMG 22137 / NRRL B-23946 / LB-34)</name>
    <dbReference type="NCBI Taxonomy" id="709986"/>
    <lineage>
        <taxon>Bacteria</taxon>
        <taxon>Thermotogati</taxon>
        <taxon>Deinococcota</taxon>
        <taxon>Deinococci</taxon>
        <taxon>Deinococcales</taxon>
        <taxon>Deinococcaceae</taxon>
        <taxon>Deinococcus</taxon>
    </lineage>
</organism>
<dbReference type="AlphaFoldDB" id="E8U4S1"/>
<accession>E8U4S1</accession>
<dbReference type="InterPro" id="IPR036244">
    <property type="entry name" value="TipA-like_antibiotic-bd"/>
</dbReference>
<evidence type="ECO:0000256" key="2">
    <source>
        <dbReference type="ARBA" id="ARBA00023125"/>
    </source>
</evidence>
<dbReference type="Pfam" id="PF13411">
    <property type="entry name" value="MerR_1"/>
    <property type="match status" value="1"/>
</dbReference>
<keyword evidence="7" id="KW-1185">Reference proteome</keyword>
<dbReference type="KEGG" id="dmr:Deima_0400"/>
<dbReference type="HOGENOM" id="CLU_060077_0_6_0"/>
<dbReference type="CDD" id="cd01106">
    <property type="entry name" value="HTH_TipAL-Mta"/>
    <property type="match status" value="1"/>
</dbReference>
<evidence type="ECO:0000256" key="3">
    <source>
        <dbReference type="ARBA" id="ARBA00023159"/>
    </source>
</evidence>
<gene>
    <name evidence="6" type="ordered locus">Deima_0400</name>
</gene>
<name>E8U4S1_DEIML</name>
<keyword evidence="4" id="KW-0804">Transcription</keyword>
<reference evidence="7" key="2">
    <citation type="submission" date="2011-01" db="EMBL/GenBank/DDBJ databases">
        <title>The complete genome of Deinococcus maricopensis DSM 21211.</title>
        <authorList>
            <consortium name="US DOE Joint Genome Institute (JGI-PGF)"/>
            <person name="Lucas S."/>
            <person name="Copeland A."/>
            <person name="Lapidus A."/>
            <person name="Goodwin L."/>
            <person name="Pitluck S."/>
            <person name="Kyrpides N."/>
            <person name="Mavromatis K."/>
            <person name="Pagani I."/>
            <person name="Ivanova N."/>
            <person name="Ovchinnikova G."/>
            <person name="Zeytun A."/>
            <person name="Detter J.C."/>
            <person name="Han C."/>
            <person name="Land M."/>
            <person name="Hauser L."/>
            <person name="Markowitz V."/>
            <person name="Cheng J.-F."/>
            <person name="Hugenholtz P."/>
            <person name="Woyke T."/>
            <person name="Wu D."/>
            <person name="Pukall R."/>
            <person name="Gehrich-Schroeter G."/>
            <person name="Brambilla E."/>
            <person name="Klenk H.-P."/>
            <person name="Eisen J.A."/>
        </authorList>
    </citation>
    <scope>NUCLEOTIDE SEQUENCE [LARGE SCALE GENOMIC DNA]</scope>
    <source>
        <strain evidence="7">DSM 21211 / LMG 22137 / NRRL B-23946 / LB-34</strain>
    </source>
</reference>
<dbReference type="PROSITE" id="PS50937">
    <property type="entry name" value="HTH_MERR_2"/>
    <property type="match status" value="1"/>
</dbReference>
<dbReference type="PRINTS" id="PR00040">
    <property type="entry name" value="HTHMERR"/>
</dbReference>
<dbReference type="Proteomes" id="UP000008635">
    <property type="component" value="Chromosome"/>
</dbReference>
<dbReference type="Gene3D" id="1.10.490.50">
    <property type="entry name" value="Antibiotic binding domain of TipA-like multidrug resistance regulators"/>
    <property type="match status" value="1"/>
</dbReference>
<dbReference type="Pfam" id="PF07739">
    <property type="entry name" value="TipAS"/>
    <property type="match status" value="1"/>
</dbReference>
<evidence type="ECO:0000256" key="1">
    <source>
        <dbReference type="ARBA" id="ARBA00023015"/>
    </source>
</evidence>
<dbReference type="PANTHER" id="PTHR30204">
    <property type="entry name" value="REDOX-CYCLING DRUG-SENSING TRANSCRIPTIONAL ACTIVATOR SOXR"/>
    <property type="match status" value="1"/>
</dbReference>
<dbReference type="SMART" id="SM00422">
    <property type="entry name" value="HTH_MERR"/>
    <property type="match status" value="1"/>
</dbReference>
<dbReference type="OrthoDB" id="9814833at2"/>
<protein>
    <submittedName>
        <fullName evidence="6">Antibiotic resistance transcriptional regulator, MerR family</fullName>
    </submittedName>
</protein>
<dbReference type="InterPro" id="IPR009061">
    <property type="entry name" value="DNA-bd_dom_put_sf"/>
</dbReference>